<feature type="domain" description="Carrier" evidence="5">
    <location>
        <begin position="4"/>
        <end position="79"/>
    </location>
</feature>
<dbReference type="InterPro" id="IPR036736">
    <property type="entry name" value="ACP-like_sf"/>
</dbReference>
<keyword evidence="1 3" id="KW-0596">Phosphopantetheine</keyword>
<dbReference type="KEGG" id="nti:DNFV4_02889"/>
<dbReference type="HAMAP" id="MF_01217">
    <property type="entry name" value="Acyl_carrier"/>
    <property type="match status" value="1"/>
</dbReference>
<dbReference type="RefSeq" id="WP_289269181.1">
    <property type="nucleotide sequence ID" value="NZ_OX365700.1"/>
</dbReference>
<dbReference type="Proteomes" id="UP001179121">
    <property type="component" value="Chromosome"/>
</dbReference>
<comment type="subcellular location">
    <subcellularLocation>
        <location evidence="3">Cytoplasm</location>
    </subcellularLocation>
</comment>
<keyword evidence="3" id="KW-0443">Lipid metabolism</keyword>
<evidence type="ECO:0000259" key="5">
    <source>
        <dbReference type="PROSITE" id="PS50075"/>
    </source>
</evidence>
<feature type="modified residue" description="O-(pantetheine 4'-phosphoryl)serine" evidence="3">
    <location>
        <position position="39"/>
    </location>
</feature>
<dbReference type="GO" id="GO:0031177">
    <property type="term" value="F:phosphopantetheine binding"/>
    <property type="evidence" value="ECO:0007669"/>
    <property type="project" value="InterPro"/>
</dbReference>
<accession>A0AA86N0K5</accession>
<evidence type="ECO:0000313" key="6">
    <source>
        <dbReference type="EMBL" id="CAI4032459.1"/>
    </source>
</evidence>
<keyword evidence="2 3" id="KW-0597">Phosphoprotein</keyword>
<feature type="compositionally biased region" description="Basic residues" evidence="4">
    <location>
        <begin position="90"/>
        <end position="112"/>
    </location>
</feature>
<dbReference type="GO" id="GO:0005737">
    <property type="term" value="C:cytoplasm"/>
    <property type="evidence" value="ECO:0007669"/>
    <property type="project" value="UniProtKB-SubCell"/>
</dbReference>
<dbReference type="SMART" id="SM00823">
    <property type="entry name" value="PKS_PP"/>
    <property type="match status" value="1"/>
</dbReference>
<reference evidence="6" key="1">
    <citation type="submission" date="2022-10" db="EMBL/GenBank/DDBJ databases">
        <authorList>
            <person name="Koch H."/>
        </authorList>
    </citation>
    <scope>NUCLEOTIDE SEQUENCE</scope>
    <source>
        <strain evidence="6">DNF</strain>
    </source>
</reference>
<comment type="function">
    <text evidence="3">Carrier of the growing fatty acid chain in fatty acid biosynthesis.</text>
</comment>
<gene>
    <name evidence="3" type="primary">acpP</name>
    <name evidence="6" type="ORF">DNFV4_02889</name>
</gene>
<organism evidence="6 7">
    <name type="scientific">Nitrospira tepida</name>
    <dbReference type="NCBI Taxonomy" id="2973512"/>
    <lineage>
        <taxon>Bacteria</taxon>
        <taxon>Pseudomonadati</taxon>
        <taxon>Nitrospirota</taxon>
        <taxon>Nitrospiria</taxon>
        <taxon>Nitrospirales</taxon>
        <taxon>Nitrospiraceae</taxon>
        <taxon>Nitrospira</taxon>
    </lineage>
</organism>
<sequence length="112" mass="12352">MVEASVQTRILQALAAYLKRDPGGIPSDAHLRDDLGLDSMATIELLYRVEEAFDIQIPDQDLQGLVTVADVVHYVDRRLAPPASVEPRAAKAKLKPKPKSRPTRVAAKRKRG</sequence>
<keyword evidence="7" id="KW-1185">Reference proteome</keyword>
<dbReference type="InterPro" id="IPR009081">
    <property type="entry name" value="PP-bd_ACP"/>
</dbReference>
<dbReference type="EMBL" id="OX365700">
    <property type="protein sequence ID" value="CAI4032459.1"/>
    <property type="molecule type" value="Genomic_DNA"/>
</dbReference>
<evidence type="ECO:0000256" key="1">
    <source>
        <dbReference type="ARBA" id="ARBA00022450"/>
    </source>
</evidence>
<dbReference type="Pfam" id="PF00550">
    <property type="entry name" value="PP-binding"/>
    <property type="match status" value="1"/>
</dbReference>
<keyword evidence="3" id="KW-0444">Lipid biosynthesis</keyword>
<protein>
    <recommendedName>
        <fullName evidence="3">Acyl carrier protein</fullName>
        <shortName evidence="3">ACP</shortName>
    </recommendedName>
</protein>
<dbReference type="PROSITE" id="PS50075">
    <property type="entry name" value="CARRIER"/>
    <property type="match status" value="1"/>
</dbReference>
<dbReference type="SUPFAM" id="SSF47336">
    <property type="entry name" value="ACP-like"/>
    <property type="match status" value="1"/>
</dbReference>
<dbReference type="Gene3D" id="1.10.1200.10">
    <property type="entry name" value="ACP-like"/>
    <property type="match status" value="1"/>
</dbReference>
<dbReference type="InterPro" id="IPR020806">
    <property type="entry name" value="PKS_PP-bd"/>
</dbReference>
<keyword evidence="3" id="KW-0276">Fatty acid metabolism</keyword>
<dbReference type="AlphaFoldDB" id="A0AA86N0K5"/>
<comment type="similarity">
    <text evidence="3">Belongs to the acyl carrier protein (ACP) family.</text>
</comment>
<dbReference type="GO" id="GO:0000035">
    <property type="term" value="F:acyl binding"/>
    <property type="evidence" value="ECO:0007669"/>
    <property type="project" value="TreeGrafter"/>
</dbReference>
<feature type="region of interest" description="Disordered" evidence="4">
    <location>
        <begin position="85"/>
        <end position="112"/>
    </location>
</feature>
<keyword evidence="3" id="KW-0275">Fatty acid biosynthesis</keyword>
<keyword evidence="3" id="KW-0963">Cytoplasm</keyword>
<comment type="pathway">
    <text evidence="3">Lipid metabolism; fatty acid biosynthesis.</text>
</comment>
<dbReference type="GO" id="GO:0000036">
    <property type="term" value="F:acyl carrier activity"/>
    <property type="evidence" value="ECO:0007669"/>
    <property type="project" value="UniProtKB-UniRule"/>
</dbReference>
<name>A0AA86N0K5_9BACT</name>
<evidence type="ECO:0000256" key="2">
    <source>
        <dbReference type="ARBA" id="ARBA00022553"/>
    </source>
</evidence>
<evidence type="ECO:0000256" key="3">
    <source>
        <dbReference type="HAMAP-Rule" id="MF_01217"/>
    </source>
</evidence>
<evidence type="ECO:0000256" key="4">
    <source>
        <dbReference type="SAM" id="MobiDB-lite"/>
    </source>
</evidence>
<dbReference type="PANTHER" id="PTHR20863">
    <property type="entry name" value="ACYL CARRIER PROTEIN"/>
    <property type="match status" value="1"/>
</dbReference>
<comment type="PTM">
    <text evidence="3">4'-phosphopantetheine is transferred from CoA to a specific serine of apo-ACP by AcpS. This modification is essential for activity because fatty acids are bound in thioester linkage to the sulfhydryl of the prosthetic group.</text>
</comment>
<proteinExistence type="inferred from homology"/>
<dbReference type="PANTHER" id="PTHR20863:SF76">
    <property type="entry name" value="CARRIER DOMAIN-CONTAINING PROTEIN"/>
    <property type="match status" value="1"/>
</dbReference>
<evidence type="ECO:0000313" key="7">
    <source>
        <dbReference type="Proteomes" id="UP001179121"/>
    </source>
</evidence>
<dbReference type="InterPro" id="IPR003231">
    <property type="entry name" value="ACP"/>
</dbReference>